<dbReference type="EMBL" id="CAJOBC010083102">
    <property type="protein sequence ID" value="CAF4296722.1"/>
    <property type="molecule type" value="Genomic_DNA"/>
</dbReference>
<protein>
    <submittedName>
        <fullName evidence="2">Uncharacterized protein</fullName>
    </submittedName>
</protein>
<proteinExistence type="predicted"/>
<dbReference type="Proteomes" id="UP000677228">
    <property type="component" value="Unassembled WGS sequence"/>
</dbReference>
<gene>
    <name evidence="2" type="ORF">GPM918_LOCUS33357</name>
    <name evidence="1" type="ORF">OVA965_LOCUS11531</name>
    <name evidence="4" type="ORF">SRO942_LOCUS34038</name>
    <name evidence="3" type="ORF">TMI583_LOCUS11532</name>
</gene>
<dbReference type="Proteomes" id="UP000682733">
    <property type="component" value="Unassembled WGS sequence"/>
</dbReference>
<evidence type="ECO:0000313" key="4">
    <source>
        <dbReference type="EMBL" id="CAF4296722.1"/>
    </source>
</evidence>
<comment type="caution">
    <text evidence="2">The sequence shown here is derived from an EMBL/GenBank/DDBJ whole genome shotgun (WGS) entry which is preliminary data.</text>
</comment>
<organism evidence="2 5">
    <name type="scientific">Didymodactylos carnosus</name>
    <dbReference type="NCBI Taxonomy" id="1234261"/>
    <lineage>
        <taxon>Eukaryota</taxon>
        <taxon>Metazoa</taxon>
        <taxon>Spiralia</taxon>
        <taxon>Gnathifera</taxon>
        <taxon>Rotifera</taxon>
        <taxon>Eurotatoria</taxon>
        <taxon>Bdelloidea</taxon>
        <taxon>Philodinida</taxon>
        <taxon>Philodinidae</taxon>
        <taxon>Didymodactylos</taxon>
    </lineage>
</organism>
<evidence type="ECO:0000313" key="2">
    <source>
        <dbReference type="EMBL" id="CAF1404765.1"/>
    </source>
</evidence>
<sequence length="107" mass="11751">MTLLHTRIRRAVIRVQQTLKKTKLILSSLVKLISETAKLGFTPEVTINEVNVRDVPGIPCRKEYTDIPSDKSVGFSAKKASLVNTSFDSLDARNAHAAFSEAPPSLT</sequence>
<evidence type="ECO:0000313" key="1">
    <source>
        <dbReference type="EMBL" id="CAF0938865.1"/>
    </source>
</evidence>
<dbReference type="Proteomes" id="UP000663829">
    <property type="component" value="Unassembled WGS sequence"/>
</dbReference>
<accession>A0A815L600</accession>
<dbReference type="Proteomes" id="UP000681722">
    <property type="component" value="Unassembled WGS sequence"/>
</dbReference>
<dbReference type="EMBL" id="CAJOBA010004481">
    <property type="protein sequence ID" value="CAF3714255.1"/>
    <property type="molecule type" value="Genomic_DNA"/>
</dbReference>
<evidence type="ECO:0000313" key="5">
    <source>
        <dbReference type="Proteomes" id="UP000663829"/>
    </source>
</evidence>
<name>A0A815L600_9BILA</name>
<dbReference type="AlphaFoldDB" id="A0A815L600"/>
<evidence type="ECO:0000313" key="3">
    <source>
        <dbReference type="EMBL" id="CAF3714255.1"/>
    </source>
</evidence>
<dbReference type="EMBL" id="CAJNOQ010017683">
    <property type="protein sequence ID" value="CAF1404765.1"/>
    <property type="molecule type" value="Genomic_DNA"/>
</dbReference>
<reference evidence="2" key="1">
    <citation type="submission" date="2021-02" db="EMBL/GenBank/DDBJ databases">
        <authorList>
            <person name="Nowell W R."/>
        </authorList>
    </citation>
    <scope>NUCLEOTIDE SEQUENCE</scope>
</reference>
<dbReference type="EMBL" id="CAJNOK010004477">
    <property type="protein sequence ID" value="CAF0938865.1"/>
    <property type="molecule type" value="Genomic_DNA"/>
</dbReference>
<keyword evidence="5" id="KW-1185">Reference proteome</keyword>